<dbReference type="EMBL" id="MU630276">
    <property type="protein sequence ID" value="KAJ1254182.1"/>
    <property type="molecule type" value="Genomic_DNA"/>
</dbReference>
<sequence length="112" mass="12046">MIRRRCSICNLSRPSVLVAAAPSATWSPVLWPCGQPSAPFISAQYGDLEHQALDLIAGVPVAPDLLLSIRTASSTAKVLRIAHRVRSPHKNDAASDLHSSTRGDQSDREHGI</sequence>
<reference evidence="2 3" key="1">
    <citation type="submission" date="2022-10" db="EMBL/GenBank/DDBJ databases">
        <title>WGS assembly of Paspalum vaginatum 540-79.</title>
        <authorList>
            <person name="Sun G."/>
            <person name="Wase N."/>
            <person name="Shu S."/>
            <person name="Jenkins J."/>
            <person name="Zhou B."/>
            <person name="Torres-Rodriguez J."/>
            <person name="Chen C."/>
            <person name="Sandor L."/>
            <person name="Plott C."/>
            <person name="Yoshinga Y."/>
            <person name="Daum C."/>
            <person name="Qi P."/>
            <person name="Barry K."/>
            <person name="Lipzen A."/>
            <person name="Berry L."/>
            <person name="Pedersen C."/>
            <person name="Gottilla T."/>
            <person name="Foltz A."/>
            <person name="Yu H."/>
            <person name="O'Malley R."/>
            <person name="Zhang C."/>
            <person name="Devos K."/>
            <person name="Sigmon B."/>
            <person name="Yu B."/>
            <person name="Obata T."/>
            <person name="Schmutz J."/>
            <person name="Schnable J."/>
        </authorList>
    </citation>
    <scope>NUCLEOTIDE SEQUENCE [LARGE SCALE GENOMIC DNA]</scope>
    <source>
        <strain evidence="3">cv. 540-79</strain>
    </source>
</reference>
<proteinExistence type="predicted"/>
<dbReference type="AlphaFoldDB" id="A0A9W7X8W2"/>
<keyword evidence="3" id="KW-1185">Reference proteome</keyword>
<evidence type="ECO:0000313" key="3">
    <source>
        <dbReference type="Proteomes" id="UP001164776"/>
    </source>
</evidence>
<comment type="caution">
    <text evidence="2">The sequence shown here is derived from an EMBL/GenBank/DDBJ whole genome shotgun (WGS) entry which is preliminary data.</text>
</comment>
<feature type="compositionally biased region" description="Basic and acidic residues" evidence="1">
    <location>
        <begin position="89"/>
        <end position="112"/>
    </location>
</feature>
<dbReference type="Proteomes" id="UP001164776">
    <property type="component" value="Unassembled WGS sequence"/>
</dbReference>
<name>A0A9W7X8W2_9POAL</name>
<protein>
    <submittedName>
        <fullName evidence="2">Uncharacterized protein</fullName>
    </submittedName>
</protein>
<feature type="region of interest" description="Disordered" evidence="1">
    <location>
        <begin position="86"/>
        <end position="112"/>
    </location>
</feature>
<evidence type="ECO:0000256" key="1">
    <source>
        <dbReference type="SAM" id="MobiDB-lite"/>
    </source>
</evidence>
<accession>A0A9W7X8W2</accession>
<organism evidence="2 3">
    <name type="scientific">Paspalum vaginatum</name>
    <name type="common">seashore paspalum</name>
    <dbReference type="NCBI Taxonomy" id="158149"/>
    <lineage>
        <taxon>Eukaryota</taxon>
        <taxon>Viridiplantae</taxon>
        <taxon>Streptophyta</taxon>
        <taxon>Embryophyta</taxon>
        <taxon>Tracheophyta</taxon>
        <taxon>Spermatophyta</taxon>
        <taxon>Magnoliopsida</taxon>
        <taxon>Liliopsida</taxon>
        <taxon>Poales</taxon>
        <taxon>Poaceae</taxon>
        <taxon>PACMAD clade</taxon>
        <taxon>Panicoideae</taxon>
        <taxon>Andropogonodae</taxon>
        <taxon>Paspaleae</taxon>
        <taxon>Paspalinae</taxon>
        <taxon>Paspalum</taxon>
    </lineage>
</organism>
<evidence type="ECO:0000313" key="2">
    <source>
        <dbReference type="EMBL" id="KAJ1254182.1"/>
    </source>
</evidence>
<gene>
    <name evidence="2" type="ORF">BS78_K108300</name>
</gene>